<keyword evidence="1" id="KW-0812">Transmembrane</keyword>
<keyword evidence="3" id="KW-1185">Reference proteome</keyword>
<sequence>MSEASTLQHDPDLKPEICAKKALQQALQLIYNTCNDATASAISKVIKPLPDVREGRRRVYLKREVAGWLAIGEGNIIVLAAVLVVSSGLAIYSRVVHEKMAFAEIIAYWMLASIVGTYMKWLSQLTSSPRRNVPSVPTRSPALRWNAGKWWQWIWAKMAEIFEGAMEDALFLEDDLRAREKREGGNVVGHIAELEAMASTLKALGEENSTRSPVNRFLRSLLPSYDATTGTIRAIFKAGASKISVATFCAILTEAAAQAARSSSVSAHFAAGGAAAGVAGSARFTVGSSSGTEVSGLTTVLGSVSTGGSA</sequence>
<dbReference type="Pfam" id="PF14223">
    <property type="entry name" value="Retrotran_gag_2"/>
    <property type="match status" value="1"/>
</dbReference>
<protein>
    <submittedName>
        <fullName evidence="2">Uncharacterized protein</fullName>
    </submittedName>
</protein>
<accession>A0A4P9WN46</accession>
<proteinExistence type="predicted"/>
<reference evidence="3" key="1">
    <citation type="journal article" date="2018" name="Nat. Microbiol.">
        <title>Leveraging single-cell genomics to expand the fungal tree of life.</title>
        <authorList>
            <person name="Ahrendt S.R."/>
            <person name="Quandt C.A."/>
            <person name="Ciobanu D."/>
            <person name="Clum A."/>
            <person name="Salamov A."/>
            <person name="Andreopoulos B."/>
            <person name="Cheng J.F."/>
            <person name="Woyke T."/>
            <person name="Pelin A."/>
            <person name="Henrissat B."/>
            <person name="Reynolds N.K."/>
            <person name="Benny G.L."/>
            <person name="Smith M.E."/>
            <person name="James T.Y."/>
            <person name="Grigoriev I.V."/>
        </authorList>
    </citation>
    <scope>NUCLEOTIDE SEQUENCE [LARGE SCALE GENOMIC DNA]</scope>
</reference>
<feature type="transmembrane region" description="Helical" evidence="1">
    <location>
        <begin position="105"/>
        <end position="122"/>
    </location>
</feature>
<name>A0A4P9WN46_9FUNG</name>
<evidence type="ECO:0000313" key="2">
    <source>
        <dbReference type="EMBL" id="RKO94509.1"/>
    </source>
</evidence>
<evidence type="ECO:0000256" key="1">
    <source>
        <dbReference type="SAM" id="Phobius"/>
    </source>
</evidence>
<keyword evidence="1" id="KW-1133">Transmembrane helix</keyword>
<gene>
    <name evidence="2" type="ORF">BDK51DRAFT_34281</name>
</gene>
<feature type="transmembrane region" description="Helical" evidence="1">
    <location>
        <begin position="65"/>
        <end position="93"/>
    </location>
</feature>
<dbReference type="AlphaFoldDB" id="A0A4P9WN46"/>
<organism evidence="2 3">
    <name type="scientific">Blyttiomyces helicus</name>
    <dbReference type="NCBI Taxonomy" id="388810"/>
    <lineage>
        <taxon>Eukaryota</taxon>
        <taxon>Fungi</taxon>
        <taxon>Fungi incertae sedis</taxon>
        <taxon>Chytridiomycota</taxon>
        <taxon>Chytridiomycota incertae sedis</taxon>
        <taxon>Chytridiomycetes</taxon>
        <taxon>Chytridiomycetes incertae sedis</taxon>
        <taxon>Blyttiomyces</taxon>
    </lineage>
</organism>
<evidence type="ECO:0000313" key="3">
    <source>
        <dbReference type="Proteomes" id="UP000269721"/>
    </source>
</evidence>
<dbReference type="Proteomes" id="UP000269721">
    <property type="component" value="Unassembled WGS sequence"/>
</dbReference>
<dbReference type="EMBL" id="KZ993877">
    <property type="protein sequence ID" value="RKO94509.1"/>
    <property type="molecule type" value="Genomic_DNA"/>
</dbReference>
<keyword evidence="1" id="KW-0472">Membrane</keyword>